<evidence type="ECO:0000259" key="2">
    <source>
        <dbReference type="Pfam" id="PF09413"/>
    </source>
</evidence>
<dbReference type="EMBL" id="FNVA01000005">
    <property type="protein sequence ID" value="SEG48799.1"/>
    <property type="molecule type" value="Genomic_DNA"/>
</dbReference>
<accession>A0A1H6AJ83</accession>
<reference evidence="3 4" key="1">
    <citation type="submission" date="2016-10" db="EMBL/GenBank/DDBJ databases">
        <authorList>
            <person name="de Groot N.N."/>
        </authorList>
    </citation>
    <scope>NUCLEOTIDE SEQUENCE [LARGE SCALE GENOMIC DNA]</scope>
    <source>
        <strain evidence="3 4">DSM 22489</strain>
    </source>
</reference>
<dbReference type="OrthoDB" id="122419at2"/>
<dbReference type="InterPro" id="IPR011322">
    <property type="entry name" value="N-reg_PII-like_a/b"/>
</dbReference>
<evidence type="ECO:0000313" key="3">
    <source>
        <dbReference type="EMBL" id="SEG48799.1"/>
    </source>
</evidence>
<evidence type="ECO:0000256" key="1">
    <source>
        <dbReference type="SAM" id="MobiDB-lite"/>
    </source>
</evidence>
<protein>
    <submittedName>
        <fullName evidence="3">Putative signal transducing protein</fullName>
    </submittedName>
</protein>
<evidence type="ECO:0000313" key="4">
    <source>
        <dbReference type="Proteomes" id="UP000236728"/>
    </source>
</evidence>
<proteinExistence type="predicted"/>
<name>A0A1H6AJ83_9BACT</name>
<dbReference type="Gene3D" id="3.30.70.790">
    <property type="entry name" value="UreE, C-terminal domain"/>
    <property type="match status" value="1"/>
</dbReference>
<dbReference type="InterPro" id="IPR018551">
    <property type="entry name" value="DUF2007"/>
</dbReference>
<feature type="domain" description="DUF2007" evidence="2">
    <location>
        <begin position="15"/>
        <end position="76"/>
    </location>
</feature>
<sequence length="102" mass="10662">MSLTPETTSDEQLVTVGTFTDLAGAGLAKSALESAGIPALLRSANANSLMPFAFESQVQVRVSDESAARELLESAEDTPPTEAEVTAAEETQETLSEEGTED</sequence>
<organism evidence="3 4">
    <name type="scientific">Bryocella elongata</name>
    <dbReference type="NCBI Taxonomy" id="863522"/>
    <lineage>
        <taxon>Bacteria</taxon>
        <taxon>Pseudomonadati</taxon>
        <taxon>Acidobacteriota</taxon>
        <taxon>Terriglobia</taxon>
        <taxon>Terriglobales</taxon>
        <taxon>Acidobacteriaceae</taxon>
        <taxon>Bryocella</taxon>
    </lineage>
</organism>
<dbReference type="Pfam" id="PF09413">
    <property type="entry name" value="DUF2007"/>
    <property type="match status" value="1"/>
</dbReference>
<keyword evidence="4" id="KW-1185">Reference proteome</keyword>
<dbReference type="SUPFAM" id="SSF54913">
    <property type="entry name" value="GlnB-like"/>
    <property type="match status" value="1"/>
</dbReference>
<dbReference type="RefSeq" id="WP_103934052.1">
    <property type="nucleotide sequence ID" value="NZ_FNVA01000005.1"/>
</dbReference>
<feature type="region of interest" description="Disordered" evidence="1">
    <location>
        <begin position="65"/>
        <end position="102"/>
    </location>
</feature>
<dbReference type="Proteomes" id="UP000236728">
    <property type="component" value="Unassembled WGS sequence"/>
</dbReference>
<feature type="compositionally biased region" description="Acidic residues" evidence="1">
    <location>
        <begin position="90"/>
        <end position="102"/>
    </location>
</feature>
<gene>
    <name evidence="3" type="ORF">SAMN05421819_3204</name>
</gene>
<dbReference type="AlphaFoldDB" id="A0A1H6AJ83"/>
<feature type="compositionally biased region" description="Low complexity" evidence="1">
    <location>
        <begin position="77"/>
        <end position="89"/>
    </location>
</feature>